<keyword evidence="4 8" id="KW-0812">Transmembrane</keyword>
<dbReference type="Gene3D" id="2.40.170.20">
    <property type="entry name" value="TonB-dependent receptor, beta-barrel domain"/>
    <property type="match status" value="1"/>
</dbReference>
<keyword evidence="7 8" id="KW-0998">Cell outer membrane</keyword>
<evidence type="ECO:0000259" key="11">
    <source>
        <dbReference type="Pfam" id="PF00593"/>
    </source>
</evidence>
<evidence type="ECO:0000313" key="13">
    <source>
        <dbReference type="EMBL" id="SFP86619.1"/>
    </source>
</evidence>
<evidence type="ECO:0000256" key="7">
    <source>
        <dbReference type="ARBA" id="ARBA00023237"/>
    </source>
</evidence>
<evidence type="ECO:0000259" key="12">
    <source>
        <dbReference type="Pfam" id="PF07715"/>
    </source>
</evidence>
<evidence type="ECO:0000256" key="10">
    <source>
        <dbReference type="SAM" id="SignalP"/>
    </source>
</evidence>
<dbReference type="PROSITE" id="PS52016">
    <property type="entry name" value="TONB_DEPENDENT_REC_3"/>
    <property type="match status" value="1"/>
</dbReference>
<dbReference type="NCBIfam" id="TIGR04057">
    <property type="entry name" value="SusC_RagA_signa"/>
    <property type="match status" value="1"/>
</dbReference>
<dbReference type="RefSeq" id="WP_177219392.1">
    <property type="nucleotide sequence ID" value="NZ_FOXH01000006.1"/>
</dbReference>
<dbReference type="Pfam" id="PF00593">
    <property type="entry name" value="TonB_dep_Rec_b-barrel"/>
    <property type="match status" value="1"/>
</dbReference>
<gene>
    <name evidence="13" type="ORF">SAMN04515674_106207</name>
</gene>
<dbReference type="InterPro" id="IPR000531">
    <property type="entry name" value="Beta-barrel_TonB"/>
</dbReference>
<sequence>MKISLLQIVLSMLFVSASFAHTSNAQELLNKKVTLHLKAVEVEKVILKLEKSVGVNFMYSPELIQSKRKISVEASDRPLSIVLSEIFGPLNIRYEVFGEQILLKRLQTGSSNAKEESMQEVEILERNVSGVITDDKKEPVPGVSVQIKGTTRGVVSDVNGQYKITVPNEKAVLVFTSVGYLKKEVEVGNQSIIDIVLQTDNKSLDEVVVVGYGTVKKGDLTGAVTTISSKDFQNTVNTNVGQALQGRSTGVQVTQNTGRPGDAPVVRIRGVGTTGNSNPLYVIDGVITDQGINNINPDDIESMSVLKDAASSAIYGARAANGVILITTKRGKAGQAKINFSSYYGVQKAWRLPTMLNATQFATLQNEARTNAGLPVYWGRLDTLGVGNDKVAEVFQEAPIQNYNLSISGGSEKSQYAVSMGYFAQEGIGIGVKYNRLSLNVTSDHQLTSKFKFGNSLSLTKGKETSGQWNETFVNAIRFSPTIPYKFPDGSYGYGVRPGEQLGYLASVPNAYMIQNDLARYRLLGNLYAEYLILPSLKFRTTIGTDLLIDDRINFTPTYAFGGRTNTVNTLDRSYANSTTWLNENTLSYDHTFTGKHAVSALVGYTQQSNRYDLFSAHRESFPNNDIRVLDAGALNDRARGTASEWSIRSYIGRLNYNFDDKYLVSANVRVDGSSRFGPSNRYGVFPSFAAAWRVSNENFMKEINAISDLKVRASWGQLGNQEIGLYAFTSGLDLSQNYVLGTAQGIAPGAAPTSIGNPNIKWETTTMQDIGFDLSLFNHQITVTADYFSKLTSDMLVQVPIPGTTGVSTAPYQNVGSVRNSGFELGVTYRKGTGDFKYDLNANVSTIKNEVVSLAGLPIISGVFKTAEGHPINSIFGYVQEGVFQTQEDINKHATQLNAKPGDIMWKDINNDGVINDLDRDYIGNTIPRLSFGFTSNMSYKNFDLSIFIQGIAGREIYIDGTGGRRLMDNFDNTTADYLGRWTGPGTSNHVPRIVWGDPSNNRRTSDFWVYSASYARIKNVQLGYTFPKGTLGLERIRLYTSCQNLLTFTPYPWFDPEVGAGIDNNFTSLMTYPQPRTILFGINLGF</sequence>
<feature type="domain" description="TonB-dependent receptor plug" evidence="12">
    <location>
        <begin position="217"/>
        <end position="323"/>
    </location>
</feature>
<keyword evidence="5 9" id="KW-0798">TonB box</keyword>
<comment type="similarity">
    <text evidence="8 9">Belongs to the TonB-dependent receptor family.</text>
</comment>
<dbReference type="InterPro" id="IPR036942">
    <property type="entry name" value="Beta-barrel_TonB_sf"/>
</dbReference>
<feature type="domain" description="TonB-dependent receptor-like beta-barrel" evidence="11">
    <location>
        <begin position="503"/>
        <end position="1047"/>
    </location>
</feature>
<dbReference type="Gene3D" id="2.60.40.1120">
    <property type="entry name" value="Carboxypeptidase-like, regulatory domain"/>
    <property type="match status" value="1"/>
</dbReference>
<evidence type="ECO:0000313" key="14">
    <source>
        <dbReference type="Proteomes" id="UP000199306"/>
    </source>
</evidence>
<dbReference type="InterPro" id="IPR037066">
    <property type="entry name" value="Plug_dom_sf"/>
</dbReference>
<evidence type="ECO:0000256" key="4">
    <source>
        <dbReference type="ARBA" id="ARBA00022692"/>
    </source>
</evidence>
<dbReference type="SUPFAM" id="SSF49464">
    <property type="entry name" value="Carboxypeptidase regulatory domain-like"/>
    <property type="match status" value="1"/>
</dbReference>
<evidence type="ECO:0000256" key="5">
    <source>
        <dbReference type="ARBA" id="ARBA00023077"/>
    </source>
</evidence>
<comment type="subcellular location">
    <subcellularLocation>
        <location evidence="1 8">Cell outer membrane</location>
        <topology evidence="1 8">Multi-pass membrane protein</topology>
    </subcellularLocation>
</comment>
<dbReference type="InterPro" id="IPR008969">
    <property type="entry name" value="CarboxyPept-like_regulatory"/>
</dbReference>
<dbReference type="InterPro" id="IPR023996">
    <property type="entry name" value="TonB-dep_OMP_SusC/RagA"/>
</dbReference>
<keyword evidence="6 8" id="KW-0472">Membrane</keyword>
<dbReference type="EMBL" id="FOXH01000006">
    <property type="protein sequence ID" value="SFP86619.1"/>
    <property type="molecule type" value="Genomic_DNA"/>
</dbReference>
<dbReference type="Pfam" id="PF13715">
    <property type="entry name" value="CarbopepD_reg_2"/>
    <property type="match status" value="1"/>
</dbReference>
<keyword evidence="10" id="KW-0732">Signal</keyword>
<dbReference type="InterPro" id="IPR023997">
    <property type="entry name" value="TonB-dep_OMP_SusC/RagA_CS"/>
</dbReference>
<dbReference type="FunFam" id="2.170.130.10:FF:000008">
    <property type="entry name" value="SusC/RagA family TonB-linked outer membrane protein"/>
    <property type="match status" value="1"/>
</dbReference>
<dbReference type="Proteomes" id="UP000199306">
    <property type="component" value="Unassembled WGS sequence"/>
</dbReference>
<evidence type="ECO:0000256" key="3">
    <source>
        <dbReference type="ARBA" id="ARBA00022452"/>
    </source>
</evidence>
<feature type="signal peptide" evidence="10">
    <location>
        <begin position="1"/>
        <end position="20"/>
    </location>
</feature>
<keyword evidence="14" id="KW-1185">Reference proteome</keyword>
<dbReference type="GO" id="GO:0009279">
    <property type="term" value="C:cell outer membrane"/>
    <property type="evidence" value="ECO:0007669"/>
    <property type="project" value="UniProtKB-SubCell"/>
</dbReference>
<dbReference type="Gene3D" id="2.170.130.10">
    <property type="entry name" value="TonB-dependent receptor, plug domain"/>
    <property type="match status" value="1"/>
</dbReference>
<accession>A0A1I5TU99</accession>
<dbReference type="NCBIfam" id="TIGR04056">
    <property type="entry name" value="OMP_RagA_SusC"/>
    <property type="match status" value="1"/>
</dbReference>
<dbReference type="SUPFAM" id="SSF56935">
    <property type="entry name" value="Porins"/>
    <property type="match status" value="1"/>
</dbReference>
<evidence type="ECO:0000256" key="9">
    <source>
        <dbReference type="RuleBase" id="RU003357"/>
    </source>
</evidence>
<dbReference type="InterPro" id="IPR012910">
    <property type="entry name" value="Plug_dom"/>
</dbReference>
<evidence type="ECO:0000256" key="8">
    <source>
        <dbReference type="PROSITE-ProRule" id="PRU01360"/>
    </source>
</evidence>
<dbReference type="InterPro" id="IPR039426">
    <property type="entry name" value="TonB-dep_rcpt-like"/>
</dbReference>
<dbReference type="AlphaFoldDB" id="A0A1I5TU99"/>
<dbReference type="Pfam" id="PF07715">
    <property type="entry name" value="Plug"/>
    <property type="match status" value="1"/>
</dbReference>
<evidence type="ECO:0000256" key="2">
    <source>
        <dbReference type="ARBA" id="ARBA00022448"/>
    </source>
</evidence>
<reference evidence="13 14" key="1">
    <citation type="submission" date="2016-10" db="EMBL/GenBank/DDBJ databases">
        <authorList>
            <person name="de Groot N.N."/>
        </authorList>
    </citation>
    <scope>NUCLEOTIDE SEQUENCE [LARGE SCALE GENOMIC DNA]</scope>
    <source>
        <strain evidence="14">E92,LMG 26720,CCM 7988</strain>
    </source>
</reference>
<organism evidence="13 14">
    <name type="scientific">Pseudarcicella hirudinis</name>
    <dbReference type="NCBI Taxonomy" id="1079859"/>
    <lineage>
        <taxon>Bacteria</taxon>
        <taxon>Pseudomonadati</taxon>
        <taxon>Bacteroidota</taxon>
        <taxon>Cytophagia</taxon>
        <taxon>Cytophagales</taxon>
        <taxon>Flectobacillaceae</taxon>
        <taxon>Pseudarcicella</taxon>
    </lineage>
</organism>
<keyword evidence="3 8" id="KW-1134">Transmembrane beta strand</keyword>
<proteinExistence type="inferred from homology"/>
<feature type="chain" id="PRO_5011521921" evidence="10">
    <location>
        <begin position="21"/>
        <end position="1088"/>
    </location>
</feature>
<keyword evidence="2 8" id="KW-0813">Transport</keyword>
<name>A0A1I5TU99_9BACT</name>
<evidence type="ECO:0000256" key="6">
    <source>
        <dbReference type="ARBA" id="ARBA00023136"/>
    </source>
</evidence>
<evidence type="ECO:0000256" key="1">
    <source>
        <dbReference type="ARBA" id="ARBA00004571"/>
    </source>
</evidence>
<dbReference type="STRING" id="1079859.SAMN04515674_106207"/>
<protein>
    <submittedName>
        <fullName evidence="13">TonB-linked outer membrane protein, SusC/RagA family</fullName>
    </submittedName>
</protein>